<dbReference type="SUPFAM" id="SSF51246">
    <property type="entry name" value="Rudiment single hybrid motif"/>
    <property type="match status" value="1"/>
</dbReference>
<dbReference type="Pfam" id="PF02786">
    <property type="entry name" value="CPSase_L_D2"/>
    <property type="match status" value="1"/>
</dbReference>
<proteinExistence type="predicted"/>
<dbReference type="PROSITE" id="PS00867">
    <property type="entry name" value="CPSASE_2"/>
    <property type="match status" value="1"/>
</dbReference>
<name>A0ABV0NMP2_9TELE</name>
<organism evidence="4 5">
    <name type="scientific">Goodea atripinnis</name>
    <dbReference type="NCBI Taxonomy" id="208336"/>
    <lineage>
        <taxon>Eukaryota</taxon>
        <taxon>Metazoa</taxon>
        <taxon>Chordata</taxon>
        <taxon>Craniata</taxon>
        <taxon>Vertebrata</taxon>
        <taxon>Euteleostomi</taxon>
        <taxon>Actinopterygii</taxon>
        <taxon>Neopterygii</taxon>
        <taxon>Teleostei</taxon>
        <taxon>Neoteleostei</taxon>
        <taxon>Acanthomorphata</taxon>
        <taxon>Ovalentaria</taxon>
        <taxon>Atherinomorphae</taxon>
        <taxon>Cyprinodontiformes</taxon>
        <taxon>Goodeidae</taxon>
        <taxon>Goodea</taxon>
    </lineage>
</organism>
<gene>
    <name evidence="4" type="ORF">GOODEAATRI_023769</name>
</gene>
<dbReference type="Gene3D" id="3.30.470.20">
    <property type="entry name" value="ATP-grasp fold, B domain"/>
    <property type="match status" value="1"/>
</dbReference>
<dbReference type="InterPro" id="IPR005479">
    <property type="entry name" value="CPAse_ATP-bd"/>
</dbReference>
<reference evidence="4 5" key="1">
    <citation type="submission" date="2021-06" db="EMBL/GenBank/DDBJ databases">
        <authorList>
            <person name="Palmer J.M."/>
        </authorList>
    </citation>
    <scope>NUCLEOTIDE SEQUENCE [LARGE SCALE GENOMIC DNA]</scope>
    <source>
        <strain evidence="4 5">GA_2019</strain>
        <tissue evidence="4">Muscle</tissue>
    </source>
</reference>
<keyword evidence="2" id="KW-0067">ATP-binding</keyword>
<evidence type="ECO:0000313" key="4">
    <source>
        <dbReference type="EMBL" id="MEQ2172686.1"/>
    </source>
</evidence>
<dbReference type="PROSITE" id="PS50975">
    <property type="entry name" value="ATP_GRASP"/>
    <property type="match status" value="1"/>
</dbReference>
<evidence type="ECO:0000259" key="3">
    <source>
        <dbReference type="PROSITE" id="PS50975"/>
    </source>
</evidence>
<keyword evidence="5" id="KW-1185">Reference proteome</keyword>
<dbReference type="EMBL" id="JAHRIO010042547">
    <property type="protein sequence ID" value="MEQ2172686.1"/>
    <property type="molecule type" value="Genomic_DNA"/>
</dbReference>
<comment type="caution">
    <text evidence="4">The sequence shown here is derived from an EMBL/GenBank/DDBJ whole genome shotgun (WGS) entry which is preliminary data.</text>
</comment>
<evidence type="ECO:0000256" key="2">
    <source>
        <dbReference type="PROSITE-ProRule" id="PRU00409"/>
    </source>
</evidence>
<dbReference type="InterPro" id="IPR050856">
    <property type="entry name" value="Biotin_carboxylase_complex"/>
</dbReference>
<dbReference type="InterPro" id="IPR011054">
    <property type="entry name" value="Rudment_hybrid_motif"/>
</dbReference>
<dbReference type="PANTHER" id="PTHR18866:SF33">
    <property type="entry name" value="METHYLCROTONOYL-COA CARBOXYLASE SUBUNIT ALPHA, MITOCHONDRIAL-RELATED"/>
    <property type="match status" value="1"/>
</dbReference>
<dbReference type="PANTHER" id="PTHR18866">
    <property type="entry name" value="CARBOXYLASE:PYRUVATE/ACETYL-COA/PROPIONYL-COA CARBOXYLASE"/>
    <property type="match status" value="1"/>
</dbReference>
<protein>
    <recommendedName>
        <fullName evidence="3">ATP-grasp domain-containing protein</fullName>
    </recommendedName>
</protein>
<evidence type="ECO:0000256" key="1">
    <source>
        <dbReference type="ARBA" id="ARBA00023267"/>
    </source>
</evidence>
<keyword evidence="2" id="KW-0547">Nucleotide-binding</keyword>
<dbReference type="InterPro" id="IPR011761">
    <property type="entry name" value="ATP-grasp"/>
</dbReference>
<accession>A0ABV0NMP2</accession>
<dbReference type="Proteomes" id="UP001476798">
    <property type="component" value="Unassembled WGS sequence"/>
</dbReference>
<evidence type="ECO:0000313" key="5">
    <source>
        <dbReference type="Proteomes" id="UP001476798"/>
    </source>
</evidence>
<feature type="domain" description="ATP-grasp" evidence="3">
    <location>
        <begin position="29"/>
        <end position="152"/>
    </location>
</feature>
<dbReference type="SUPFAM" id="SSF56059">
    <property type="entry name" value="Glutathione synthetase ATP-binding domain-like"/>
    <property type="match status" value="1"/>
</dbReference>
<keyword evidence="1" id="KW-0092">Biotin</keyword>
<sequence length="272" mass="31126">MLCCVIPDVLPYREGFRFSSQEAASSFGDDRLLIEKYIDNPRHIEIQVLADKHGNALWLNERECSIQRRNQKVVEEAPSTFLDPDTRRAMGEQAVQLAKAVKYSSAGTVEFLVDSKKNFYFLEMNTRLQVEHPITECITGLDLVEQMIRVAKGYRLQHEQKDVPINGWAIESRVYAEVSECLHDAEWDLEVLSSQKWLLIRVTHNIPLLREIITHPRFISGDISTNFLPEVYPDGFKGHQLDVESRRELLAAAAALHVTSQVCSQKILGHLR</sequence>